<organism evidence="2 3">
    <name type="scientific">Cyclospora cayetanensis</name>
    <dbReference type="NCBI Taxonomy" id="88456"/>
    <lineage>
        <taxon>Eukaryota</taxon>
        <taxon>Sar</taxon>
        <taxon>Alveolata</taxon>
        <taxon>Apicomplexa</taxon>
        <taxon>Conoidasida</taxon>
        <taxon>Coccidia</taxon>
        <taxon>Eucoccidiorida</taxon>
        <taxon>Eimeriorina</taxon>
        <taxon>Eimeriidae</taxon>
        <taxon>Cyclospora</taxon>
    </lineage>
</organism>
<evidence type="ECO:0000313" key="3">
    <source>
        <dbReference type="Proteomes" id="UP000095192"/>
    </source>
</evidence>
<feature type="compositionally biased region" description="Polar residues" evidence="1">
    <location>
        <begin position="97"/>
        <end position="106"/>
    </location>
</feature>
<feature type="region of interest" description="Disordered" evidence="1">
    <location>
        <begin position="1"/>
        <end position="189"/>
    </location>
</feature>
<gene>
    <name evidence="2" type="ORF">cyc_04481</name>
</gene>
<reference evidence="2 3" key="1">
    <citation type="journal article" date="2016" name="BMC Genomics">
        <title>Comparative genomics reveals Cyclospora cayetanensis possesses coccidia-like metabolism and invasion components but unique surface antigens.</title>
        <authorList>
            <person name="Liu S."/>
            <person name="Wang L."/>
            <person name="Zheng H."/>
            <person name="Xu Z."/>
            <person name="Roellig D.M."/>
            <person name="Li N."/>
            <person name="Frace M.A."/>
            <person name="Tang K."/>
            <person name="Arrowood M.J."/>
            <person name="Moss D.M."/>
            <person name="Zhang L."/>
            <person name="Feng Y."/>
            <person name="Xiao L."/>
        </authorList>
    </citation>
    <scope>NUCLEOTIDE SEQUENCE [LARGE SCALE GENOMIC DNA]</scope>
    <source>
        <strain evidence="2 3">CHN_HEN01</strain>
    </source>
</reference>
<feature type="compositionally biased region" description="Acidic residues" evidence="1">
    <location>
        <begin position="24"/>
        <end position="40"/>
    </location>
</feature>
<comment type="caution">
    <text evidence="2">The sequence shown here is derived from an EMBL/GenBank/DDBJ whole genome shotgun (WGS) entry which is preliminary data.</text>
</comment>
<keyword evidence="3" id="KW-1185">Reference proteome</keyword>
<proteinExistence type="predicted"/>
<evidence type="ECO:0000256" key="1">
    <source>
        <dbReference type="SAM" id="MobiDB-lite"/>
    </source>
</evidence>
<feature type="compositionally biased region" description="Basic and acidic residues" evidence="1">
    <location>
        <begin position="129"/>
        <end position="140"/>
    </location>
</feature>
<name>A0A1D3D4A1_9EIME</name>
<feature type="compositionally biased region" description="Acidic residues" evidence="1">
    <location>
        <begin position="65"/>
        <end position="82"/>
    </location>
</feature>
<dbReference type="AlphaFoldDB" id="A0A1D3D4A1"/>
<dbReference type="Proteomes" id="UP000095192">
    <property type="component" value="Unassembled WGS sequence"/>
</dbReference>
<accession>A0A1D3D4A1</accession>
<protein>
    <submittedName>
        <fullName evidence="2">Uncharacterized protein</fullName>
    </submittedName>
</protein>
<feature type="compositionally biased region" description="Polar residues" evidence="1">
    <location>
        <begin position="152"/>
        <end position="162"/>
    </location>
</feature>
<dbReference type="VEuPathDB" id="ToxoDB:cyc_04481"/>
<sequence>MQRFLGHGTKPKTESSEGGGDGGDANEESETSENEENEEELMQRFLGHGTKPKRKSSEGAGDGGDANEESETPENEENEEESKVDLLAIGEQVTAVRGTTPSISKTAENRKATGGGRARFIASRAAPKSGEEAEAAERQMSKSGGDDGQEGSDLNASSQESLVTEEAEASAEAQSAERELQEAEASLDDEHKLLAAEQEAEEARNGLKACAQGSFLRCRESRHVRHRRPSRGRIVG</sequence>
<dbReference type="EMBL" id="JROU02000806">
    <property type="protein sequence ID" value="OEH78254.1"/>
    <property type="molecule type" value="Genomic_DNA"/>
</dbReference>
<evidence type="ECO:0000313" key="2">
    <source>
        <dbReference type="EMBL" id="OEH78254.1"/>
    </source>
</evidence>
<dbReference type="InParanoid" id="A0A1D3D4A1"/>